<protein>
    <submittedName>
        <fullName evidence="2">von Willebrand factor type A</fullName>
    </submittedName>
</protein>
<dbReference type="AlphaFoldDB" id="M0K725"/>
<name>M0K725_9EURY</name>
<dbReference type="Gene3D" id="3.40.50.410">
    <property type="entry name" value="von Willebrand factor, type A domain"/>
    <property type="match status" value="1"/>
</dbReference>
<keyword evidence="3" id="KW-1185">Reference proteome</keyword>
<dbReference type="EMBL" id="AOLW01000050">
    <property type="protein sequence ID" value="EMA15959.1"/>
    <property type="molecule type" value="Genomic_DNA"/>
</dbReference>
<dbReference type="InterPro" id="IPR051266">
    <property type="entry name" value="CLCR"/>
</dbReference>
<dbReference type="PANTHER" id="PTHR10579">
    <property type="entry name" value="CALCIUM-ACTIVATED CHLORIDE CHANNEL REGULATOR"/>
    <property type="match status" value="1"/>
</dbReference>
<accession>M0K725</accession>
<comment type="caution">
    <text evidence="2">The sequence shown here is derived from an EMBL/GenBank/DDBJ whole genome shotgun (WGS) entry which is preliminary data.</text>
</comment>
<evidence type="ECO:0000259" key="1">
    <source>
        <dbReference type="PROSITE" id="PS50234"/>
    </source>
</evidence>
<evidence type="ECO:0000313" key="3">
    <source>
        <dbReference type="Proteomes" id="UP000011623"/>
    </source>
</evidence>
<gene>
    <name evidence="2" type="ORF">C442_18494</name>
</gene>
<dbReference type="Proteomes" id="UP000011623">
    <property type="component" value="Unassembled WGS sequence"/>
</dbReference>
<dbReference type="Pfam" id="PF13519">
    <property type="entry name" value="VWA_2"/>
    <property type="match status" value="1"/>
</dbReference>
<dbReference type="SUPFAM" id="SSF53300">
    <property type="entry name" value="vWA-like"/>
    <property type="match status" value="1"/>
</dbReference>
<evidence type="ECO:0000313" key="2">
    <source>
        <dbReference type="EMBL" id="EMA15959.1"/>
    </source>
</evidence>
<proteinExistence type="predicted"/>
<feature type="domain" description="VWFA" evidence="1">
    <location>
        <begin position="291"/>
        <end position="490"/>
    </location>
</feature>
<dbReference type="PANTHER" id="PTHR10579:SF43">
    <property type="entry name" value="ZINC FINGER (C3HC4-TYPE RING FINGER) FAMILY PROTEIN"/>
    <property type="match status" value="1"/>
</dbReference>
<dbReference type="InterPro" id="IPR002035">
    <property type="entry name" value="VWF_A"/>
</dbReference>
<dbReference type="InterPro" id="IPR036465">
    <property type="entry name" value="vWFA_dom_sf"/>
</dbReference>
<organism evidence="2 3">
    <name type="scientific">Haloarcula amylolytica JCM 13557</name>
    <dbReference type="NCBI Taxonomy" id="1227452"/>
    <lineage>
        <taxon>Archaea</taxon>
        <taxon>Methanobacteriati</taxon>
        <taxon>Methanobacteriota</taxon>
        <taxon>Stenosarchaea group</taxon>
        <taxon>Halobacteria</taxon>
        <taxon>Halobacteriales</taxon>
        <taxon>Haloarculaceae</taxon>
        <taxon>Haloarcula</taxon>
    </lineage>
</organism>
<dbReference type="RefSeq" id="WP_008313014.1">
    <property type="nucleotide sequence ID" value="NZ_AOLW01000050.1"/>
</dbReference>
<dbReference type="SMART" id="SM00327">
    <property type="entry name" value="VWA"/>
    <property type="match status" value="1"/>
</dbReference>
<dbReference type="PROSITE" id="PS50234">
    <property type="entry name" value="VWFA"/>
    <property type="match status" value="1"/>
</dbReference>
<dbReference type="PATRIC" id="fig|1227452.3.peg.3679"/>
<reference evidence="2 3" key="1">
    <citation type="journal article" date="2014" name="PLoS Genet.">
        <title>Phylogenetically driven sequencing of extremely halophilic archaea reveals strategies for static and dynamic osmo-response.</title>
        <authorList>
            <person name="Becker E.A."/>
            <person name="Seitzer P.M."/>
            <person name="Tritt A."/>
            <person name="Larsen D."/>
            <person name="Krusor M."/>
            <person name="Yao A.I."/>
            <person name="Wu D."/>
            <person name="Madern D."/>
            <person name="Eisen J.A."/>
            <person name="Darling A.E."/>
            <person name="Facciotti M.T."/>
        </authorList>
    </citation>
    <scope>NUCLEOTIDE SEQUENCE [LARGE SCALE GENOMIC DNA]</scope>
    <source>
        <strain evidence="2 3">JCM 13557</strain>
    </source>
</reference>
<sequence length="660" mass="71511">MDGIFADVRPGARLDLTVEFITKRPLACDGATVCRLLVTDQAGDQFSILATPDSDSLWDLETGETYEITGLLGAAPVDTSQAIAHECPHCGDQLRAGQAIDAAGSAVVDAAEKLGIDRRFGILDETASVKTVDEDTGAVDDWLPMQDDQPVETPDFVCTSCGRHVAQHMLARDEEPVLENMEADASMGTMNDSMASPETVGLAAGGAKDVTNFRENVANGYTPEPEAISDEGLFYDYYFETGERTATDSLFAPRYAAAVSDHPLSGETEQYLSVGLDSTLSVEEFERPRLDLVAVLDVSGSMSSAFDQYYYDEQGRRREAESGSETKLAAATQSLCALTEQLHAEDRLGVVLYNHRAHVAKPLRDVGATDMPAIRQHIRDIAAGGSTNMEDGFEAAVDMLADGTTSHDLERRVIFMTDMMPNTGETGANELTELFADAAADGIHTTFIGMGLDANAELADTVSGIRGANHYFIHSADEFEQRLGEEFDYMVTPLVFNLDLELDATGYEVEAVHGSPSADDASEQLMHVGTLFPSAKQDGQARGGVVLVRLTQTAADATLELQASWTERDGAEQTERVAVSMPEDGAAFAHDGVRKAVALARYARELRAWARDVHDRADNATGVDDWLLPDQRGEHERESVPLVVPDEHTERFGRLRLNST</sequence>